<gene>
    <name evidence="17" type="ORF">TBIB3V08_LOCUS2228</name>
</gene>
<keyword evidence="4 15" id="KW-0812">Transmembrane</keyword>
<dbReference type="SUPFAM" id="SSF52540">
    <property type="entry name" value="P-loop containing nucleoside triphosphate hydrolases"/>
    <property type="match status" value="1"/>
</dbReference>
<evidence type="ECO:0000256" key="8">
    <source>
        <dbReference type="ARBA" id="ARBA00023136"/>
    </source>
</evidence>
<feature type="domain" description="Sulfotransferase" evidence="16">
    <location>
        <begin position="146"/>
        <end position="383"/>
    </location>
</feature>
<feature type="binding site" evidence="13">
    <location>
        <begin position="155"/>
        <end position="159"/>
    </location>
    <ligand>
        <name>3'-phosphoadenylyl sulfate</name>
        <dbReference type="ChEBI" id="CHEBI:58339"/>
    </ligand>
</feature>
<dbReference type="InterPro" id="IPR027417">
    <property type="entry name" value="P-loop_NTPase"/>
</dbReference>
<keyword evidence="5" id="KW-0735">Signal-anchor</keyword>
<evidence type="ECO:0000256" key="15">
    <source>
        <dbReference type="SAM" id="Phobius"/>
    </source>
</evidence>
<evidence type="ECO:0000256" key="5">
    <source>
        <dbReference type="ARBA" id="ARBA00022968"/>
    </source>
</evidence>
<feature type="disulfide bond" evidence="14">
    <location>
        <begin position="346"/>
        <end position="358"/>
    </location>
</feature>
<feature type="binding site" evidence="13">
    <location>
        <position position="244"/>
    </location>
    <ligand>
        <name>3'-phosphoadenylyl sulfate</name>
        <dbReference type="ChEBI" id="CHEBI:58339"/>
    </ligand>
</feature>
<dbReference type="PANTHER" id="PTHR10605:SF72">
    <property type="entry name" value="HEPARAN SULFATE 3-O SULFOTRANSFERASE-B, ISOFORM A"/>
    <property type="match status" value="1"/>
</dbReference>
<name>A0A7R9ERH5_9NEOP</name>
<dbReference type="FunFam" id="3.40.50.300:FF:000194">
    <property type="entry name" value="Sulfotransferase"/>
    <property type="match status" value="1"/>
</dbReference>
<evidence type="ECO:0000256" key="11">
    <source>
        <dbReference type="ARBA" id="ARBA00060399"/>
    </source>
</evidence>
<proteinExistence type="inferred from homology"/>
<keyword evidence="3" id="KW-0808">Transferase</keyword>
<comment type="similarity">
    <text evidence="2">Belongs to the sulfotransferase 1 family.</text>
</comment>
<feature type="binding site" evidence="13">
    <location>
        <begin position="363"/>
        <end position="367"/>
    </location>
    <ligand>
        <name>3'-phosphoadenylyl sulfate</name>
        <dbReference type="ChEBI" id="CHEBI:58339"/>
    </ligand>
</feature>
<evidence type="ECO:0000256" key="10">
    <source>
        <dbReference type="ARBA" id="ARBA00023180"/>
    </source>
</evidence>
<evidence type="ECO:0000256" key="7">
    <source>
        <dbReference type="ARBA" id="ARBA00023034"/>
    </source>
</evidence>
<dbReference type="AlphaFoldDB" id="A0A7R9ERH5"/>
<sequence length="400" mass="45335">MFIPRIGEENDAQFEPGMSRRGLDFAGLVNKKSFGLTLLLFACVLYLSYSFNSCLVANLNRALRQQRSHGGLLSYVGTASTPVIRVPESREHGIKKETVVRVVPLTWTGVQDPASMNGNETSDLVDGSPKYRFLRHQGLRPTRKLPDALIIGVKKGGTRALLEFIRLHPDVRAAGSEIHFFDRFHDKGFQWYRHHMPPTLEGQLTMEKTPSYFVTREVPQRVHEMNPATKLLVVVRDPVTRAISDYTQVSSKKPGMLRFEELAFLNGTGGSGLVDTSWGPVKIGVYARHLERWLHCFPLEQMLFVSGERLIVDPAAEMARVQDFLGLKQVITEKHFYFNSTKGFPCLMKSEGRSTPHCLGKTKGRNHPNIDTAAVERLREFYRPFNARFYQLTGINFGWP</sequence>
<feature type="binding site" evidence="13">
    <location>
        <position position="236"/>
    </location>
    <ligand>
        <name>3'-phosphoadenylyl sulfate</name>
        <dbReference type="ChEBI" id="CHEBI:58339"/>
    </ligand>
</feature>
<reference evidence="17" key="1">
    <citation type="submission" date="2020-11" db="EMBL/GenBank/DDBJ databases">
        <authorList>
            <person name="Tran Van P."/>
        </authorList>
    </citation>
    <scope>NUCLEOTIDE SEQUENCE</scope>
</reference>
<evidence type="ECO:0000256" key="12">
    <source>
        <dbReference type="PIRSR" id="PIRSR637359-1"/>
    </source>
</evidence>
<organism evidence="17">
    <name type="scientific">Timema bartmani</name>
    <dbReference type="NCBI Taxonomy" id="61472"/>
    <lineage>
        <taxon>Eukaryota</taxon>
        <taxon>Metazoa</taxon>
        <taxon>Ecdysozoa</taxon>
        <taxon>Arthropoda</taxon>
        <taxon>Hexapoda</taxon>
        <taxon>Insecta</taxon>
        <taxon>Pterygota</taxon>
        <taxon>Neoptera</taxon>
        <taxon>Polyneoptera</taxon>
        <taxon>Phasmatodea</taxon>
        <taxon>Timematodea</taxon>
        <taxon>Timematoidea</taxon>
        <taxon>Timematidae</taxon>
        <taxon>Timema</taxon>
    </lineage>
</organism>
<evidence type="ECO:0000256" key="6">
    <source>
        <dbReference type="ARBA" id="ARBA00022989"/>
    </source>
</evidence>
<dbReference type="GO" id="GO:0000139">
    <property type="term" value="C:Golgi membrane"/>
    <property type="evidence" value="ECO:0007669"/>
    <property type="project" value="UniProtKB-SubCell"/>
</dbReference>
<keyword evidence="10" id="KW-0325">Glycoprotein</keyword>
<evidence type="ECO:0000256" key="4">
    <source>
        <dbReference type="ARBA" id="ARBA00022692"/>
    </source>
</evidence>
<feature type="transmembrane region" description="Helical" evidence="15">
    <location>
        <begin position="34"/>
        <end position="59"/>
    </location>
</feature>
<dbReference type="EMBL" id="OD564751">
    <property type="protein sequence ID" value="CAD7439680.1"/>
    <property type="molecule type" value="Genomic_DNA"/>
</dbReference>
<accession>A0A7R9ERH5</accession>
<evidence type="ECO:0000259" key="16">
    <source>
        <dbReference type="Pfam" id="PF00685"/>
    </source>
</evidence>
<keyword evidence="7" id="KW-0333">Golgi apparatus</keyword>
<evidence type="ECO:0000256" key="1">
    <source>
        <dbReference type="ARBA" id="ARBA00004394"/>
    </source>
</evidence>
<evidence type="ECO:0000256" key="3">
    <source>
        <dbReference type="ARBA" id="ARBA00022679"/>
    </source>
</evidence>
<dbReference type="GO" id="GO:0008467">
    <property type="term" value="F:[heparan sulfate]-glucosamine 3-sulfotransferase activity"/>
    <property type="evidence" value="ECO:0007669"/>
    <property type="project" value="TreeGrafter"/>
</dbReference>
<dbReference type="Gene3D" id="3.40.50.300">
    <property type="entry name" value="P-loop containing nucleotide triphosphate hydrolases"/>
    <property type="match status" value="1"/>
</dbReference>
<evidence type="ECO:0000256" key="9">
    <source>
        <dbReference type="ARBA" id="ARBA00023157"/>
    </source>
</evidence>
<keyword evidence="8 15" id="KW-0472">Membrane</keyword>
<dbReference type="InterPro" id="IPR000863">
    <property type="entry name" value="Sulfotransferase_dom"/>
</dbReference>
<evidence type="ECO:0000256" key="13">
    <source>
        <dbReference type="PIRSR" id="PIRSR637359-2"/>
    </source>
</evidence>
<keyword evidence="9 14" id="KW-1015">Disulfide bond</keyword>
<dbReference type="InterPro" id="IPR037359">
    <property type="entry name" value="NST/OST"/>
</dbReference>
<dbReference type="PANTHER" id="PTHR10605">
    <property type="entry name" value="HEPARAN SULFATE SULFOTRANSFERASE"/>
    <property type="match status" value="1"/>
</dbReference>
<dbReference type="Pfam" id="PF00685">
    <property type="entry name" value="Sulfotransfer_1"/>
    <property type="match status" value="1"/>
</dbReference>
<evidence type="ECO:0000256" key="2">
    <source>
        <dbReference type="ARBA" id="ARBA00005771"/>
    </source>
</evidence>
<evidence type="ECO:0000256" key="14">
    <source>
        <dbReference type="PIRSR" id="PIRSR637359-3"/>
    </source>
</evidence>
<feature type="active site" description="For sulfotransferase activity" evidence="12">
    <location>
        <position position="155"/>
    </location>
</feature>
<evidence type="ECO:0000313" key="17">
    <source>
        <dbReference type="EMBL" id="CAD7439680.1"/>
    </source>
</evidence>
<keyword evidence="6 15" id="KW-1133">Transmembrane helix</keyword>
<comment type="subcellular location">
    <subcellularLocation>
        <location evidence="11">Endomembrane system</location>
        <topology evidence="11">Single-pass type II membrane protein</topology>
    </subcellularLocation>
    <subcellularLocation>
        <location evidence="1">Golgi apparatus membrane</location>
    </subcellularLocation>
</comment>
<protein>
    <recommendedName>
        <fullName evidence="16">Sulfotransferase domain-containing protein</fullName>
    </recommendedName>
</protein>